<protein>
    <recommendedName>
        <fullName evidence="5">N-acetyltransferase domain-containing protein</fullName>
    </recommendedName>
</protein>
<comment type="caution">
    <text evidence="3">The sequence shown here is derived from an EMBL/GenBank/DDBJ whole genome shotgun (WGS) entry which is preliminary data.</text>
</comment>
<dbReference type="Proteomes" id="UP000230233">
    <property type="component" value="Chromosome V"/>
</dbReference>
<name>A0A2G5TB48_9PELO</name>
<sequence>MPEFETLINPPQEYFEEIIRLSGESDNWSVQLGDYKYRTKVYDEYWLFVTVEKESKDVVSSITLARWDAEDGPLYSIGLYYCAPKYRGQGHARPLFKRVMDIIGDNNAFLAGNYKITEKYAMDYGFDKTPNHWHMCSTIKCSDVKIPDTVSENYETKKWSDVNCTRWTEYDRSICDRERRKIMTSWMAMSATFGRVVFDKSSGKIVGYGVFRIVTRNKLSPAPFYADNLEAAGVLLKDILNMIPKWEGYASFSLMYAECNQDALRLLEHFAKDKDMVSTCRLYRSQFTKKFIETPSEKVYAPVECAHQFV</sequence>
<accession>A0A2G5TB48</accession>
<proteinExistence type="predicted"/>
<dbReference type="InterPro" id="IPR009658">
    <property type="entry name" value="DUF1248"/>
</dbReference>
<dbReference type="EMBL" id="PDUG01000005">
    <property type="protein sequence ID" value="PIC24409.1"/>
    <property type="molecule type" value="Genomic_DNA"/>
</dbReference>
<evidence type="ECO:0000313" key="4">
    <source>
        <dbReference type="Proteomes" id="UP000230233"/>
    </source>
</evidence>
<dbReference type="PANTHER" id="PTHR47408:SF2">
    <property type="entry name" value="DUF1248 DOMAIN-CONTAINING PROTEIN-RELATED"/>
    <property type="match status" value="1"/>
</dbReference>
<reference evidence="4" key="1">
    <citation type="submission" date="2017-10" db="EMBL/GenBank/DDBJ databases">
        <title>Rapid genome shrinkage in a self-fertile nematode reveals novel sperm competition proteins.</title>
        <authorList>
            <person name="Yin D."/>
            <person name="Schwarz E.M."/>
            <person name="Thomas C.G."/>
            <person name="Felde R.L."/>
            <person name="Korf I.F."/>
            <person name="Cutter A.D."/>
            <person name="Schartner C.M."/>
            <person name="Ralston E.J."/>
            <person name="Meyer B.J."/>
            <person name="Haag E.S."/>
        </authorList>
    </citation>
    <scope>NUCLEOTIDE SEQUENCE [LARGE SCALE GENOMIC DNA]</scope>
    <source>
        <strain evidence="4">JU1422</strain>
    </source>
</reference>
<evidence type="ECO:0008006" key="5">
    <source>
        <dbReference type="Google" id="ProtNLM"/>
    </source>
</evidence>
<dbReference type="InterPro" id="IPR041496">
    <property type="entry name" value="YitH/HolE_GNAT"/>
</dbReference>
<evidence type="ECO:0000313" key="3">
    <source>
        <dbReference type="EMBL" id="PIC24409.1"/>
    </source>
</evidence>
<organism evidence="3 4">
    <name type="scientific">Caenorhabditis nigoni</name>
    <dbReference type="NCBI Taxonomy" id="1611254"/>
    <lineage>
        <taxon>Eukaryota</taxon>
        <taxon>Metazoa</taxon>
        <taxon>Ecdysozoa</taxon>
        <taxon>Nematoda</taxon>
        <taxon>Chromadorea</taxon>
        <taxon>Rhabditida</taxon>
        <taxon>Rhabditina</taxon>
        <taxon>Rhabditomorpha</taxon>
        <taxon>Rhabditoidea</taxon>
        <taxon>Rhabditidae</taxon>
        <taxon>Peloderinae</taxon>
        <taxon>Caenorhabditis</taxon>
    </lineage>
</organism>
<dbReference type="CDD" id="cd04301">
    <property type="entry name" value="NAT_SF"/>
    <property type="match status" value="1"/>
</dbReference>
<feature type="domain" description="YitH/HolE acetyltransferase (GNAT)" evidence="2">
    <location>
        <begin position="169"/>
        <end position="241"/>
    </location>
</feature>
<dbReference type="Pfam" id="PF06852">
    <property type="entry name" value="DUF1248"/>
    <property type="match status" value="1"/>
</dbReference>
<dbReference type="Gene3D" id="3.40.630.90">
    <property type="match status" value="1"/>
</dbReference>
<dbReference type="STRING" id="1611254.A0A2G5TB48"/>
<dbReference type="Gene3D" id="3.40.630.30">
    <property type="match status" value="1"/>
</dbReference>
<evidence type="ECO:0000259" key="1">
    <source>
        <dbReference type="Pfam" id="PF06852"/>
    </source>
</evidence>
<evidence type="ECO:0000259" key="2">
    <source>
        <dbReference type="Pfam" id="PF18014"/>
    </source>
</evidence>
<keyword evidence="4" id="KW-1185">Reference proteome</keyword>
<dbReference type="Pfam" id="PF18014">
    <property type="entry name" value="Acetyltransf_18"/>
    <property type="match status" value="1"/>
</dbReference>
<dbReference type="PANTHER" id="PTHR47408">
    <property type="entry name" value="PROTEIN CBG01304-RELATED"/>
    <property type="match status" value="1"/>
</dbReference>
<gene>
    <name evidence="3" type="primary">Cnig_chr_V.g17761</name>
    <name evidence="3" type="ORF">B9Z55_017761</name>
</gene>
<feature type="domain" description="DUF1248" evidence="1">
    <location>
        <begin position="4"/>
        <end position="150"/>
    </location>
</feature>
<dbReference type="SUPFAM" id="SSF55729">
    <property type="entry name" value="Acyl-CoA N-acyltransferases (Nat)"/>
    <property type="match status" value="1"/>
</dbReference>
<dbReference type="OrthoDB" id="6418983at2759"/>
<dbReference type="AlphaFoldDB" id="A0A2G5TB48"/>
<dbReference type="InterPro" id="IPR016181">
    <property type="entry name" value="Acyl_CoA_acyltransferase"/>
</dbReference>